<proteinExistence type="inferred from homology"/>
<dbReference type="InterPro" id="IPR003676">
    <property type="entry name" value="SAUR_fam"/>
</dbReference>
<gene>
    <name evidence="2" type="ORF">P3X46_035312</name>
</gene>
<keyword evidence="3" id="KW-1185">Reference proteome</keyword>
<dbReference type="Pfam" id="PF02519">
    <property type="entry name" value="Auxin_inducible"/>
    <property type="match status" value="1"/>
</dbReference>
<name>A0ABQ9KCH4_HEVBR</name>
<dbReference type="Proteomes" id="UP001174677">
    <property type="component" value="Unassembled WGS sequence"/>
</dbReference>
<reference evidence="2 3" key="1">
    <citation type="journal article" date="2023" name="Plant Biotechnol. J.">
        <title>Chromosome-level wild Hevea brasiliensis genome provides new tools for genomic-assisted breeding and valuable loci to elevate rubber yield.</title>
        <authorList>
            <person name="Cheng H."/>
            <person name="Song X."/>
            <person name="Hu Y."/>
            <person name="Wu T."/>
            <person name="Yang Q."/>
            <person name="An Z."/>
            <person name="Feng S."/>
            <person name="Deng Z."/>
            <person name="Wu W."/>
            <person name="Zeng X."/>
            <person name="Tu M."/>
            <person name="Wang X."/>
            <person name="Huang H."/>
        </authorList>
    </citation>
    <scope>NUCLEOTIDE SEQUENCE [LARGE SCALE GENOMIC DNA]</scope>
    <source>
        <strain evidence="2">MT/VB/25A 57/8</strain>
    </source>
</reference>
<comment type="similarity">
    <text evidence="1">Belongs to the ARG7 family.</text>
</comment>
<protein>
    <submittedName>
        <fullName evidence="2">Uncharacterized protein</fullName>
    </submittedName>
</protein>
<comment type="caution">
    <text evidence="2">The sequence shown here is derived from an EMBL/GenBank/DDBJ whole genome shotgun (WGS) entry which is preliminary data.</text>
</comment>
<dbReference type="EMBL" id="JARPOI010000112">
    <property type="protein sequence ID" value="KAJ9129678.1"/>
    <property type="molecule type" value="Genomic_DNA"/>
</dbReference>
<evidence type="ECO:0000313" key="3">
    <source>
        <dbReference type="Proteomes" id="UP001174677"/>
    </source>
</evidence>
<evidence type="ECO:0000313" key="2">
    <source>
        <dbReference type="EMBL" id="KAJ9129678.1"/>
    </source>
</evidence>
<accession>A0ABQ9KCH4</accession>
<sequence length="70" mass="7898">MAEEEFRLPSKGPLALPCDAEFLEYVISLMKQQVTGDIEKALIMSIASCCSLSFFLQQKETSHQLPVCRF</sequence>
<dbReference type="PANTHER" id="PTHR31175">
    <property type="entry name" value="AUXIN-RESPONSIVE FAMILY PROTEIN"/>
    <property type="match status" value="1"/>
</dbReference>
<organism evidence="2 3">
    <name type="scientific">Hevea brasiliensis</name>
    <name type="common">Para rubber tree</name>
    <name type="synonym">Siphonia brasiliensis</name>
    <dbReference type="NCBI Taxonomy" id="3981"/>
    <lineage>
        <taxon>Eukaryota</taxon>
        <taxon>Viridiplantae</taxon>
        <taxon>Streptophyta</taxon>
        <taxon>Embryophyta</taxon>
        <taxon>Tracheophyta</taxon>
        <taxon>Spermatophyta</taxon>
        <taxon>Magnoliopsida</taxon>
        <taxon>eudicotyledons</taxon>
        <taxon>Gunneridae</taxon>
        <taxon>Pentapetalae</taxon>
        <taxon>rosids</taxon>
        <taxon>fabids</taxon>
        <taxon>Malpighiales</taxon>
        <taxon>Euphorbiaceae</taxon>
        <taxon>Crotonoideae</taxon>
        <taxon>Micrandreae</taxon>
        <taxon>Hevea</taxon>
    </lineage>
</organism>
<dbReference type="PANTHER" id="PTHR31175:SF49">
    <property type="entry name" value="SAUR FAMILY PROTEIN"/>
    <property type="match status" value="1"/>
</dbReference>
<evidence type="ECO:0000256" key="1">
    <source>
        <dbReference type="ARBA" id="ARBA00006974"/>
    </source>
</evidence>